<gene>
    <name evidence="1" type="ORF">LVJ77_09185</name>
</gene>
<protein>
    <recommendedName>
        <fullName evidence="3">Prokaryotic membrane lipolipid attachment site family protein</fullName>
    </recommendedName>
</protein>
<keyword evidence="2" id="KW-1185">Reference proteome</keyword>
<reference evidence="1" key="2">
    <citation type="submission" date="2024-09" db="EMBL/GenBank/DDBJ databases">
        <authorList>
            <person name="Veyrier F.J."/>
        </authorList>
    </citation>
    <scope>NUCLEOTIDE SEQUENCE</scope>
    <source>
        <strain evidence="1">17694</strain>
    </source>
</reference>
<sequence length="165" mass="18041">MPIISKRIGAVCILTALTGACSVNVTPTPSGYARTTQVVPSYTPAENYRLAPSHWTDVAKIRAEAQRLGMQVNGGRLSKVQAAQHLNRFRLGLVGSNPVDDSVYEIYLRSAVDSQRGAIDPAQSKALVESALRGWAQRWHAMSPRPNNPAFTNFLMEHMGMPPLK</sequence>
<organism evidence="1 2">
    <name type="scientific">Conchiformibius kuhniae</name>
    <dbReference type="NCBI Taxonomy" id="211502"/>
    <lineage>
        <taxon>Bacteria</taxon>
        <taxon>Pseudomonadati</taxon>
        <taxon>Pseudomonadota</taxon>
        <taxon>Betaproteobacteria</taxon>
        <taxon>Neisseriales</taxon>
        <taxon>Neisseriaceae</taxon>
        <taxon>Conchiformibius</taxon>
    </lineage>
</organism>
<dbReference type="AlphaFoldDB" id="A0A8T9MVN6"/>
<dbReference type="EMBL" id="CP091521">
    <property type="protein sequence ID" value="UOP04458.1"/>
    <property type="molecule type" value="Genomic_DNA"/>
</dbReference>
<evidence type="ECO:0000313" key="1">
    <source>
        <dbReference type="EMBL" id="UOP04458.1"/>
    </source>
</evidence>
<accession>A0A8T9MVN6</accession>
<evidence type="ECO:0000313" key="2">
    <source>
        <dbReference type="Proteomes" id="UP000831534"/>
    </source>
</evidence>
<dbReference type="KEGG" id="ckh:LVJ77_09185"/>
<dbReference type="Proteomes" id="UP000831534">
    <property type="component" value="Chromosome"/>
</dbReference>
<evidence type="ECO:0008006" key="3">
    <source>
        <dbReference type="Google" id="ProtNLM"/>
    </source>
</evidence>
<dbReference type="PROSITE" id="PS51257">
    <property type="entry name" value="PROKAR_LIPOPROTEIN"/>
    <property type="match status" value="1"/>
</dbReference>
<proteinExistence type="predicted"/>
<name>A0A8T9MVN6_9NEIS</name>
<reference evidence="1" key="1">
    <citation type="journal article" date="2022" name="Res Sq">
        <title>Evolution of multicellular longitudinally dividing oral cavity symbionts (Neisseriaceae).</title>
        <authorList>
            <person name="Nyongesa S."/>
            <person name="Weber P."/>
            <person name="Bernet E."/>
            <person name="Pullido F."/>
            <person name="Nieckarz M."/>
            <person name="Delaby M."/>
            <person name="Nieves C."/>
            <person name="Viehboeck T."/>
            <person name="Krause N."/>
            <person name="Rivera-Millot A."/>
            <person name="Nakamura A."/>
            <person name="Vischer N."/>
            <person name="VanNieuwenhze M."/>
            <person name="Brun Y."/>
            <person name="Cava F."/>
            <person name="Bulgheresi S."/>
            <person name="Veyrier F."/>
        </authorList>
    </citation>
    <scope>NUCLEOTIDE SEQUENCE</scope>
    <source>
        <strain evidence="1">17694</strain>
    </source>
</reference>
<dbReference type="RefSeq" id="WP_027009744.1">
    <property type="nucleotide sequence ID" value="NZ_CP091521.1"/>
</dbReference>